<dbReference type="CDD" id="cd16461">
    <property type="entry name" value="RING-H2_EL5-like"/>
    <property type="match status" value="1"/>
</dbReference>
<dbReference type="STRING" id="29655.A0A0K9PPP9"/>
<dbReference type="GO" id="GO:0008270">
    <property type="term" value="F:zinc ion binding"/>
    <property type="evidence" value="ECO:0007669"/>
    <property type="project" value="UniProtKB-KW"/>
</dbReference>
<comment type="similarity">
    <text evidence="6">Belongs to the RING-type zinc finger family. ATL subfamily.</text>
</comment>
<evidence type="ECO:0000256" key="1">
    <source>
        <dbReference type="ARBA" id="ARBA00000900"/>
    </source>
</evidence>
<dbReference type="OMA" id="QMTRNTE"/>
<protein>
    <recommendedName>
        <fullName evidence="2">RING-type E3 ubiquitin transferase</fullName>
        <ecNumber evidence="2">2.3.2.27</ecNumber>
    </recommendedName>
</protein>
<dbReference type="GO" id="GO:0061630">
    <property type="term" value="F:ubiquitin protein ligase activity"/>
    <property type="evidence" value="ECO:0007669"/>
    <property type="project" value="UniProtKB-EC"/>
</dbReference>
<dbReference type="PANTHER" id="PTHR14155">
    <property type="entry name" value="RING FINGER DOMAIN-CONTAINING"/>
    <property type="match status" value="1"/>
</dbReference>
<comment type="catalytic activity">
    <reaction evidence="1">
        <text>S-ubiquitinyl-[E2 ubiquitin-conjugating enzyme]-L-cysteine + [acceptor protein]-L-lysine = [E2 ubiquitin-conjugating enzyme]-L-cysteine + N(6)-ubiquitinyl-[acceptor protein]-L-lysine.</text>
        <dbReference type="EC" id="2.3.2.27"/>
    </reaction>
</comment>
<dbReference type="InterPro" id="IPR013083">
    <property type="entry name" value="Znf_RING/FYVE/PHD"/>
</dbReference>
<feature type="domain" description="RING-type" evidence="9">
    <location>
        <begin position="99"/>
        <end position="141"/>
    </location>
</feature>
<dbReference type="EC" id="2.3.2.27" evidence="2"/>
<evidence type="ECO:0000313" key="11">
    <source>
        <dbReference type="Proteomes" id="UP000036987"/>
    </source>
</evidence>
<gene>
    <name evidence="10" type="ORF">ZOSMA_1G01590</name>
</gene>
<keyword evidence="3" id="KW-0479">Metal-binding</keyword>
<dbReference type="PROSITE" id="PS50089">
    <property type="entry name" value="ZF_RING_2"/>
    <property type="match status" value="1"/>
</dbReference>
<dbReference type="InterPro" id="IPR053238">
    <property type="entry name" value="RING-H2_zinc_finger"/>
</dbReference>
<name>A0A0K9PPP9_ZOSMR</name>
<dbReference type="GO" id="GO:0016567">
    <property type="term" value="P:protein ubiquitination"/>
    <property type="evidence" value="ECO:0000318"/>
    <property type="project" value="GO_Central"/>
</dbReference>
<evidence type="ECO:0000256" key="5">
    <source>
        <dbReference type="ARBA" id="ARBA00022833"/>
    </source>
</evidence>
<evidence type="ECO:0000256" key="3">
    <source>
        <dbReference type="ARBA" id="ARBA00022723"/>
    </source>
</evidence>
<keyword evidence="4 7" id="KW-0863">Zinc-finger</keyword>
<sequence length="183" mass="20201">MEAIYAVFSSIFILFCILIICSGIVRRICLPPRQNRTPEERIREVNTTFAQRIRELQWTSGNEPNSLPVFAVQPRFTYIYREVEEDGDGGGTPTVVRECVVCLSKVKGGEIVRVLPNCLHIFHVDCIDMWLSSHDSCPVCRAGILPGPPPVPTTDAPVVVPVEVAAAHTWQLSTNSPTSQQGG</sequence>
<keyword evidence="8" id="KW-1133">Transmembrane helix</keyword>
<organism evidence="10 11">
    <name type="scientific">Zostera marina</name>
    <name type="common">Eelgrass</name>
    <dbReference type="NCBI Taxonomy" id="29655"/>
    <lineage>
        <taxon>Eukaryota</taxon>
        <taxon>Viridiplantae</taxon>
        <taxon>Streptophyta</taxon>
        <taxon>Embryophyta</taxon>
        <taxon>Tracheophyta</taxon>
        <taxon>Spermatophyta</taxon>
        <taxon>Magnoliopsida</taxon>
        <taxon>Liliopsida</taxon>
        <taxon>Zosteraceae</taxon>
        <taxon>Zostera</taxon>
    </lineage>
</organism>
<keyword evidence="11" id="KW-1185">Reference proteome</keyword>
<evidence type="ECO:0000313" key="10">
    <source>
        <dbReference type="EMBL" id="KMZ70187.1"/>
    </source>
</evidence>
<dbReference type="OrthoDB" id="8062037at2759"/>
<dbReference type="SUPFAM" id="SSF57850">
    <property type="entry name" value="RING/U-box"/>
    <property type="match status" value="1"/>
</dbReference>
<evidence type="ECO:0000256" key="2">
    <source>
        <dbReference type="ARBA" id="ARBA00012483"/>
    </source>
</evidence>
<proteinExistence type="inferred from homology"/>
<evidence type="ECO:0000256" key="7">
    <source>
        <dbReference type="PROSITE-ProRule" id="PRU00175"/>
    </source>
</evidence>
<dbReference type="Gene3D" id="3.30.40.10">
    <property type="entry name" value="Zinc/RING finger domain, C3HC4 (zinc finger)"/>
    <property type="match status" value="1"/>
</dbReference>
<comment type="caution">
    <text evidence="10">The sequence shown here is derived from an EMBL/GenBank/DDBJ whole genome shotgun (WGS) entry which is preliminary data.</text>
</comment>
<keyword evidence="8" id="KW-0812">Transmembrane</keyword>
<accession>A0A0K9PPP9</accession>
<dbReference type="SMART" id="SM00184">
    <property type="entry name" value="RING"/>
    <property type="match status" value="1"/>
</dbReference>
<dbReference type="EMBL" id="LFYR01000729">
    <property type="protein sequence ID" value="KMZ70187.1"/>
    <property type="molecule type" value="Genomic_DNA"/>
</dbReference>
<evidence type="ECO:0000259" key="9">
    <source>
        <dbReference type="PROSITE" id="PS50089"/>
    </source>
</evidence>
<reference evidence="11" key="1">
    <citation type="journal article" date="2016" name="Nature">
        <title>The genome of the seagrass Zostera marina reveals angiosperm adaptation to the sea.</title>
        <authorList>
            <person name="Olsen J.L."/>
            <person name="Rouze P."/>
            <person name="Verhelst B."/>
            <person name="Lin Y.-C."/>
            <person name="Bayer T."/>
            <person name="Collen J."/>
            <person name="Dattolo E."/>
            <person name="De Paoli E."/>
            <person name="Dittami S."/>
            <person name="Maumus F."/>
            <person name="Michel G."/>
            <person name="Kersting A."/>
            <person name="Lauritano C."/>
            <person name="Lohaus R."/>
            <person name="Toepel M."/>
            <person name="Tonon T."/>
            <person name="Vanneste K."/>
            <person name="Amirebrahimi M."/>
            <person name="Brakel J."/>
            <person name="Bostroem C."/>
            <person name="Chovatia M."/>
            <person name="Grimwood J."/>
            <person name="Jenkins J.W."/>
            <person name="Jueterbock A."/>
            <person name="Mraz A."/>
            <person name="Stam W.T."/>
            <person name="Tice H."/>
            <person name="Bornberg-Bauer E."/>
            <person name="Green P.J."/>
            <person name="Pearson G.A."/>
            <person name="Procaccini G."/>
            <person name="Duarte C.M."/>
            <person name="Schmutz J."/>
            <person name="Reusch T.B.H."/>
            <person name="Van de Peer Y."/>
        </authorList>
    </citation>
    <scope>NUCLEOTIDE SEQUENCE [LARGE SCALE GENOMIC DNA]</scope>
    <source>
        <strain evidence="11">cv. Finnish</strain>
    </source>
</reference>
<dbReference type="InterPro" id="IPR001841">
    <property type="entry name" value="Znf_RING"/>
</dbReference>
<keyword evidence="5" id="KW-0862">Zinc</keyword>
<keyword evidence="8" id="KW-0472">Membrane</keyword>
<dbReference type="Proteomes" id="UP000036987">
    <property type="component" value="Unassembled WGS sequence"/>
</dbReference>
<feature type="transmembrane region" description="Helical" evidence="8">
    <location>
        <begin position="6"/>
        <end position="25"/>
    </location>
</feature>
<dbReference type="PANTHER" id="PTHR14155:SF627">
    <property type="entry name" value="OS06G0192800 PROTEIN"/>
    <property type="match status" value="1"/>
</dbReference>
<dbReference type="Pfam" id="PF13639">
    <property type="entry name" value="zf-RING_2"/>
    <property type="match status" value="1"/>
</dbReference>
<evidence type="ECO:0000256" key="4">
    <source>
        <dbReference type="ARBA" id="ARBA00022771"/>
    </source>
</evidence>
<evidence type="ECO:0000256" key="8">
    <source>
        <dbReference type="SAM" id="Phobius"/>
    </source>
</evidence>
<evidence type="ECO:0000256" key="6">
    <source>
        <dbReference type="ARBA" id="ARBA00024209"/>
    </source>
</evidence>
<dbReference type="AlphaFoldDB" id="A0A0K9PPP9"/>